<protein>
    <recommendedName>
        <fullName evidence="4">SDR family oxidoreductase</fullName>
    </recommendedName>
</protein>
<keyword evidence="2" id="KW-0560">Oxidoreductase</keyword>
<dbReference type="GO" id="GO:0016491">
    <property type="term" value="F:oxidoreductase activity"/>
    <property type="evidence" value="ECO:0007669"/>
    <property type="project" value="UniProtKB-KW"/>
</dbReference>
<organism evidence="3">
    <name type="scientific">marine metagenome</name>
    <dbReference type="NCBI Taxonomy" id="408172"/>
    <lineage>
        <taxon>unclassified sequences</taxon>
        <taxon>metagenomes</taxon>
        <taxon>ecological metagenomes</taxon>
    </lineage>
</organism>
<sequence length="99" mass="11062">KSSTLFLMKQYALELGKYNIRVNGVNADRIQSGILSNDLITKRAKARNTTKEKYLKNNLLQQEVLAKDVADAFFAQIFLKKTTGNIITVDGGNIEASLR</sequence>
<evidence type="ECO:0000256" key="1">
    <source>
        <dbReference type="ARBA" id="ARBA00006484"/>
    </source>
</evidence>
<dbReference type="Pfam" id="PF13561">
    <property type="entry name" value="adh_short_C2"/>
    <property type="match status" value="1"/>
</dbReference>
<reference evidence="3" key="1">
    <citation type="submission" date="2018-05" db="EMBL/GenBank/DDBJ databases">
        <authorList>
            <person name="Lanie J.A."/>
            <person name="Ng W.-L."/>
            <person name="Kazmierczak K.M."/>
            <person name="Andrzejewski T.M."/>
            <person name="Davidsen T.M."/>
            <person name="Wayne K.J."/>
            <person name="Tettelin H."/>
            <person name="Glass J.I."/>
            <person name="Rusch D."/>
            <person name="Podicherti R."/>
            <person name="Tsui H.-C.T."/>
            <person name="Winkler M.E."/>
        </authorList>
    </citation>
    <scope>NUCLEOTIDE SEQUENCE</scope>
</reference>
<dbReference type="AlphaFoldDB" id="A0A382YXE2"/>
<dbReference type="SUPFAM" id="SSF51735">
    <property type="entry name" value="NAD(P)-binding Rossmann-fold domains"/>
    <property type="match status" value="1"/>
</dbReference>
<evidence type="ECO:0008006" key="4">
    <source>
        <dbReference type="Google" id="ProtNLM"/>
    </source>
</evidence>
<evidence type="ECO:0000256" key="2">
    <source>
        <dbReference type="ARBA" id="ARBA00023002"/>
    </source>
</evidence>
<name>A0A382YXE2_9ZZZZ</name>
<accession>A0A382YXE2</accession>
<evidence type="ECO:0000313" key="3">
    <source>
        <dbReference type="EMBL" id="SVD87914.1"/>
    </source>
</evidence>
<dbReference type="PANTHER" id="PTHR43669">
    <property type="entry name" value="5-KETO-D-GLUCONATE 5-REDUCTASE"/>
    <property type="match status" value="1"/>
</dbReference>
<feature type="non-terminal residue" evidence="3">
    <location>
        <position position="1"/>
    </location>
</feature>
<dbReference type="InterPro" id="IPR002347">
    <property type="entry name" value="SDR_fam"/>
</dbReference>
<dbReference type="InterPro" id="IPR036291">
    <property type="entry name" value="NAD(P)-bd_dom_sf"/>
</dbReference>
<dbReference type="EMBL" id="UINC01179298">
    <property type="protein sequence ID" value="SVD87914.1"/>
    <property type="molecule type" value="Genomic_DNA"/>
</dbReference>
<gene>
    <name evidence="3" type="ORF">METZ01_LOCUS440768</name>
</gene>
<comment type="similarity">
    <text evidence="1">Belongs to the short-chain dehydrogenases/reductases (SDR) family.</text>
</comment>
<dbReference type="Gene3D" id="3.40.50.720">
    <property type="entry name" value="NAD(P)-binding Rossmann-like Domain"/>
    <property type="match status" value="1"/>
</dbReference>
<dbReference type="PANTHER" id="PTHR43669:SF3">
    <property type="entry name" value="ALCOHOL DEHYDROGENASE, PUTATIVE (AFU_ORTHOLOGUE AFUA_3G03445)-RELATED"/>
    <property type="match status" value="1"/>
</dbReference>
<proteinExistence type="inferred from homology"/>